<proteinExistence type="predicted"/>
<dbReference type="NCBIfam" id="TIGR02352">
    <property type="entry name" value="thiamin_ThiO"/>
    <property type="match status" value="1"/>
</dbReference>
<dbReference type="Pfam" id="PF01266">
    <property type="entry name" value="DAO"/>
    <property type="match status" value="1"/>
</dbReference>
<dbReference type="SUPFAM" id="SSF54373">
    <property type="entry name" value="FAD-linked reductases, C-terminal domain"/>
    <property type="match status" value="1"/>
</dbReference>
<evidence type="ECO:0000313" key="7">
    <source>
        <dbReference type="EMBL" id="MFC0567821.1"/>
    </source>
</evidence>
<organism evidence="7 8">
    <name type="scientific">Plantactinospora siamensis</name>
    <dbReference type="NCBI Taxonomy" id="555372"/>
    <lineage>
        <taxon>Bacteria</taxon>
        <taxon>Bacillati</taxon>
        <taxon>Actinomycetota</taxon>
        <taxon>Actinomycetes</taxon>
        <taxon>Micromonosporales</taxon>
        <taxon>Micromonosporaceae</taxon>
        <taxon>Plantactinospora</taxon>
    </lineage>
</organism>
<evidence type="ECO:0000256" key="5">
    <source>
        <dbReference type="ARBA" id="ARBA00050018"/>
    </source>
</evidence>
<dbReference type="GO" id="GO:0043799">
    <property type="term" value="F:glycine oxidase activity"/>
    <property type="evidence" value="ECO:0007669"/>
    <property type="project" value="UniProtKB-EC"/>
</dbReference>
<evidence type="ECO:0000256" key="2">
    <source>
        <dbReference type="ARBA" id="ARBA00022977"/>
    </source>
</evidence>
<dbReference type="EMBL" id="JBHLUE010000026">
    <property type="protein sequence ID" value="MFC0567821.1"/>
    <property type="molecule type" value="Genomic_DNA"/>
</dbReference>
<dbReference type="PANTHER" id="PTHR13847">
    <property type="entry name" value="SARCOSINE DEHYDROGENASE-RELATED"/>
    <property type="match status" value="1"/>
</dbReference>
<sequence length="376" mass="38679">MTDVLVAGGGPIGLAVAWRCARRGLAVTVVDDGSAGAWQAAAGMLAPVAEAGYGEEPLLRLGLASLRLFPRFVADLRDATGIEVPLRTAGTLQVGFDADDMRALDDLHRFHRELELPAERLTPGQARRREPALTPRLRGALHVPADHSVDARALRAALRTAALDAGVRIETGRVTALAVEGGRAAGLRLSGGTSLRGGTVVLALGAGSGTLPGLPPLPVRPVKGLVLRLRGAADLLGGTVRALVRGNSVYLVPLPGGEIVVGATVEEKGFDPAVAAGAVYQLLRDAIEVVPAVTELELTETVVRFRPGTPDNAPLLGPGHLPGLVLATGHYRNGILLTPVTADAIAALLADGALPAVAAGFGPDRFPAPRPEGTTR</sequence>
<reference evidence="7 8" key="1">
    <citation type="submission" date="2024-09" db="EMBL/GenBank/DDBJ databases">
        <authorList>
            <person name="Sun Q."/>
            <person name="Mori K."/>
        </authorList>
    </citation>
    <scope>NUCLEOTIDE SEQUENCE [LARGE SCALE GENOMIC DNA]</scope>
    <source>
        <strain evidence="7 8">TBRC 2205</strain>
    </source>
</reference>
<keyword evidence="8" id="KW-1185">Reference proteome</keyword>
<evidence type="ECO:0000313" key="8">
    <source>
        <dbReference type="Proteomes" id="UP001589894"/>
    </source>
</evidence>
<dbReference type="InterPro" id="IPR036188">
    <property type="entry name" value="FAD/NAD-bd_sf"/>
</dbReference>
<dbReference type="InterPro" id="IPR012727">
    <property type="entry name" value="Gly_oxidase_ThiO"/>
</dbReference>
<keyword evidence="3 7" id="KW-0560">Oxidoreductase</keyword>
<dbReference type="InterPro" id="IPR006076">
    <property type="entry name" value="FAD-dep_OxRdtase"/>
</dbReference>
<dbReference type="Gene3D" id="3.50.50.60">
    <property type="entry name" value="FAD/NAD(P)-binding domain"/>
    <property type="match status" value="1"/>
</dbReference>
<comment type="catalytic activity">
    <reaction evidence="4">
        <text>glycine + O2 + H2O = glyoxylate + H2O2 + NH4(+)</text>
        <dbReference type="Rhea" id="RHEA:11532"/>
        <dbReference type="ChEBI" id="CHEBI:15377"/>
        <dbReference type="ChEBI" id="CHEBI:15379"/>
        <dbReference type="ChEBI" id="CHEBI:16240"/>
        <dbReference type="ChEBI" id="CHEBI:28938"/>
        <dbReference type="ChEBI" id="CHEBI:36655"/>
        <dbReference type="ChEBI" id="CHEBI:57305"/>
        <dbReference type="EC" id="1.4.3.19"/>
    </reaction>
</comment>
<protein>
    <recommendedName>
        <fullName evidence="5">glycine oxidase</fullName>
        <ecNumber evidence="5">1.4.3.19</ecNumber>
    </recommendedName>
</protein>
<dbReference type="EC" id="1.4.3.19" evidence="5"/>
<feature type="domain" description="FAD dependent oxidoreductase" evidence="6">
    <location>
        <begin position="3"/>
        <end position="348"/>
    </location>
</feature>
<evidence type="ECO:0000256" key="3">
    <source>
        <dbReference type="ARBA" id="ARBA00023002"/>
    </source>
</evidence>
<evidence type="ECO:0000256" key="1">
    <source>
        <dbReference type="ARBA" id="ARBA00004948"/>
    </source>
</evidence>
<evidence type="ECO:0000259" key="6">
    <source>
        <dbReference type="Pfam" id="PF01266"/>
    </source>
</evidence>
<comment type="pathway">
    <text evidence="1">Cofactor biosynthesis; thiamine diphosphate biosynthesis.</text>
</comment>
<dbReference type="PRINTS" id="PR00411">
    <property type="entry name" value="PNDRDTASEI"/>
</dbReference>
<dbReference type="RefSeq" id="WP_377343165.1">
    <property type="nucleotide sequence ID" value="NZ_JBHLUE010000026.1"/>
</dbReference>
<gene>
    <name evidence="7" type="primary">thiO</name>
    <name evidence="7" type="ORF">ACFFHU_27230</name>
</gene>
<dbReference type="Proteomes" id="UP001589894">
    <property type="component" value="Unassembled WGS sequence"/>
</dbReference>
<comment type="caution">
    <text evidence="7">The sequence shown here is derived from an EMBL/GenBank/DDBJ whole genome shotgun (WGS) entry which is preliminary data.</text>
</comment>
<dbReference type="PANTHER" id="PTHR13847:SF289">
    <property type="entry name" value="GLYCINE OXIDASE"/>
    <property type="match status" value="1"/>
</dbReference>
<evidence type="ECO:0000256" key="4">
    <source>
        <dbReference type="ARBA" id="ARBA00049872"/>
    </source>
</evidence>
<dbReference type="SUPFAM" id="SSF51905">
    <property type="entry name" value="FAD/NAD(P)-binding domain"/>
    <property type="match status" value="1"/>
</dbReference>
<accession>A0ABV6P473</accession>
<keyword evidence="2" id="KW-0784">Thiamine biosynthesis</keyword>
<name>A0ABV6P473_9ACTN</name>
<dbReference type="Gene3D" id="3.30.9.10">
    <property type="entry name" value="D-Amino Acid Oxidase, subunit A, domain 2"/>
    <property type="match status" value="1"/>
</dbReference>